<dbReference type="EMBL" id="JBBMFL010000017">
    <property type="protein sequence ID" value="MEQ2545835.1"/>
    <property type="molecule type" value="Genomic_DNA"/>
</dbReference>
<sequence>MALNLPNDKRVVTTLCTPKLRGFSFPAAVFPKPPGPEIVFSDTSREFRSQTIAKKSPPNFGGSERFVYLCVRKITKDETTHKYSLT</sequence>
<accession>A0ABV1GZL1</accession>
<evidence type="ECO:0000313" key="2">
    <source>
        <dbReference type="Proteomes" id="UP001460202"/>
    </source>
</evidence>
<keyword evidence="2" id="KW-1185">Reference proteome</keyword>
<organism evidence="1 2">
    <name type="scientific">Alistipes intestinihominis</name>
    <dbReference type="NCBI Taxonomy" id="3133172"/>
    <lineage>
        <taxon>Bacteria</taxon>
        <taxon>Pseudomonadati</taxon>
        <taxon>Bacteroidota</taxon>
        <taxon>Bacteroidia</taxon>
        <taxon>Bacteroidales</taxon>
        <taxon>Rikenellaceae</taxon>
        <taxon>Alistipes</taxon>
    </lineage>
</organism>
<proteinExistence type="predicted"/>
<dbReference type="Proteomes" id="UP001460202">
    <property type="component" value="Unassembled WGS sequence"/>
</dbReference>
<gene>
    <name evidence="1" type="ORF">WMO46_12860</name>
</gene>
<evidence type="ECO:0000313" key="1">
    <source>
        <dbReference type="EMBL" id="MEQ2545835.1"/>
    </source>
</evidence>
<name>A0ABV1GZL1_9BACT</name>
<protein>
    <submittedName>
        <fullName evidence="1">Uncharacterized protein</fullName>
    </submittedName>
</protein>
<dbReference type="RefSeq" id="WP_276714249.1">
    <property type="nucleotide sequence ID" value="NZ_JBBMFL010000017.1"/>
</dbReference>
<reference evidence="1 2" key="1">
    <citation type="submission" date="2024-03" db="EMBL/GenBank/DDBJ databases">
        <title>Human intestinal bacterial collection.</title>
        <authorList>
            <person name="Pauvert C."/>
            <person name="Hitch T.C.A."/>
            <person name="Clavel T."/>
        </authorList>
    </citation>
    <scope>NUCLEOTIDE SEQUENCE [LARGE SCALE GENOMIC DNA]</scope>
    <source>
        <strain evidence="1 2">CLA-KB-H122</strain>
    </source>
</reference>
<comment type="caution">
    <text evidence="1">The sequence shown here is derived from an EMBL/GenBank/DDBJ whole genome shotgun (WGS) entry which is preliminary data.</text>
</comment>